<evidence type="ECO:0000256" key="1">
    <source>
        <dbReference type="SAM" id="MobiDB-lite"/>
    </source>
</evidence>
<dbReference type="EMBL" id="CAMXCT020004197">
    <property type="protein sequence ID" value="CAL1161455.1"/>
    <property type="molecule type" value="Genomic_DNA"/>
</dbReference>
<organism evidence="2">
    <name type="scientific">Cladocopium goreaui</name>
    <dbReference type="NCBI Taxonomy" id="2562237"/>
    <lineage>
        <taxon>Eukaryota</taxon>
        <taxon>Sar</taxon>
        <taxon>Alveolata</taxon>
        <taxon>Dinophyceae</taxon>
        <taxon>Suessiales</taxon>
        <taxon>Symbiodiniaceae</taxon>
        <taxon>Cladocopium</taxon>
    </lineage>
</organism>
<evidence type="ECO:0000313" key="3">
    <source>
        <dbReference type="EMBL" id="CAL4795392.1"/>
    </source>
</evidence>
<feature type="region of interest" description="Disordered" evidence="1">
    <location>
        <begin position="114"/>
        <end position="141"/>
    </location>
</feature>
<feature type="region of interest" description="Disordered" evidence="1">
    <location>
        <begin position="239"/>
        <end position="265"/>
    </location>
</feature>
<comment type="caution">
    <text evidence="2">The sequence shown here is derived from an EMBL/GenBank/DDBJ whole genome shotgun (WGS) entry which is preliminary data.</text>
</comment>
<dbReference type="AlphaFoldDB" id="A0A9P1GC97"/>
<evidence type="ECO:0000313" key="2">
    <source>
        <dbReference type="EMBL" id="CAI4008080.1"/>
    </source>
</evidence>
<dbReference type="Proteomes" id="UP001152797">
    <property type="component" value="Unassembled WGS sequence"/>
</dbReference>
<reference evidence="3 4" key="2">
    <citation type="submission" date="2024-05" db="EMBL/GenBank/DDBJ databases">
        <authorList>
            <person name="Chen Y."/>
            <person name="Shah S."/>
            <person name="Dougan E. K."/>
            <person name="Thang M."/>
            <person name="Chan C."/>
        </authorList>
    </citation>
    <scope>NUCLEOTIDE SEQUENCE [LARGE SCALE GENOMIC DNA]</scope>
</reference>
<evidence type="ECO:0000313" key="4">
    <source>
        <dbReference type="Proteomes" id="UP001152797"/>
    </source>
</evidence>
<keyword evidence="4" id="KW-1185">Reference proteome</keyword>
<protein>
    <submittedName>
        <fullName evidence="2">Uncharacterized protein</fullName>
    </submittedName>
</protein>
<reference evidence="2" key="1">
    <citation type="submission" date="2022-10" db="EMBL/GenBank/DDBJ databases">
        <authorList>
            <person name="Chen Y."/>
            <person name="Dougan E. K."/>
            <person name="Chan C."/>
            <person name="Rhodes N."/>
            <person name="Thang M."/>
        </authorList>
    </citation>
    <scope>NUCLEOTIDE SEQUENCE</scope>
</reference>
<proteinExistence type="predicted"/>
<accession>A0A9P1GC97</accession>
<sequence>MDSHADSVAAAEAAAETMVPANAEVPMVAAEGAAVKGFDTDLIRERADKEIHPILGETFRLDVHSVSDEVLHATVEKRLTELENECLQRRAQSAAAGSMPELDLLLAAEPVERKRKGGALSNEEKEALKRQRKQEKKLEGERKAATAAAVKVLPALKDIKKKLEDKVGKLGEAMEQVPMASHEAVANAQEKLTSTVDSCSKLIEAAATGKAVPAVQLLSHKDLQAVSKQGAAALRSLNDFVRGQKENSNPNAGNGRGKGKKSDCQLHDLGHGPVELLREVVGYIELSDDVPDLRQSLAAVQATLLLVRALLLGWDCPRFKEHMFEPPMPKLAKHWPNRQWQCKHPSKGTALREVQSCRKFMAENDPVFQEEPWLWLFDTLNGMELVLQLVLQSN</sequence>
<name>A0A9P1GC97_9DINO</name>
<dbReference type="EMBL" id="CAMXCT010004197">
    <property type="protein sequence ID" value="CAI4008080.1"/>
    <property type="molecule type" value="Genomic_DNA"/>
</dbReference>
<dbReference type="EMBL" id="CAMXCT030004197">
    <property type="protein sequence ID" value="CAL4795392.1"/>
    <property type="molecule type" value="Genomic_DNA"/>
</dbReference>
<gene>
    <name evidence="2" type="ORF">C1SCF055_LOCUS33560</name>
</gene>